<evidence type="ECO:0000256" key="1">
    <source>
        <dbReference type="SAM" id="SignalP"/>
    </source>
</evidence>
<keyword evidence="1" id="KW-0732">Signal</keyword>
<name>A0A9X3YLA3_9GAMM</name>
<dbReference type="EMBL" id="JAOVZO020000018">
    <property type="protein sequence ID" value="MDC8014409.1"/>
    <property type="molecule type" value="Genomic_DNA"/>
</dbReference>
<comment type="caution">
    <text evidence="2">The sequence shown here is derived from an EMBL/GenBank/DDBJ whole genome shotgun (WGS) entry which is preliminary data.</text>
</comment>
<protein>
    <submittedName>
        <fullName evidence="2">Choice-of-anchor D domain-containing protein</fullName>
    </submittedName>
</protein>
<dbReference type="RefSeq" id="WP_263545155.1">
    <property type="nucleotide sequence ID" value="NZ_JAOVZO020000018.1"/>
</dbReference>
<keyword evidence="3" id="KW-1185">Reference proteome</keyword>
<reference evidence="2" key="1">
    <citation type="submission" date="2023-02" db="EMBL/GenBank/DDBJ databases">
        <title>Tahibacter soli sp. nov. isolated from soil.</title>
        <authorList>
            <person name="Baek J.H."/>
            <person name="Lee J.K."/>
            <person name="Choi D.G."/>
            <person name="Jeon C.O."/>
        </authorList>
    </citation>
    <scope>NUCLEOTIDE SEQUENCE</scope>
    <source>
        <strain evidence="2">BL</strain>
    </source>
</reference>
<dbReference type="NCBIfam" id="NF012200">
    <property type="entry name" value="choice_anch_D"/>
    <property type="match status" value="2"/>
</dbReference>
<gene>
    <name evidence="2" type="ORF">OD750_017835</name>
</gene>
<dbReference type="Proteomes" id="UP001139971">
    <property type="component" value="Unassembled WGS sequence"/>
</dbReference>
<accession>A0A9X3YLA3</accession>
<sequence>MNRVLLVMLMLLGGANAQADLVPSPGQVDFGYQAVGTTSEPKATTLRNTGNQLLSVLSVTPATGVYARVGGTCGAPPFTIGAQSSCTLEHTFTPTGATTFPQTHTITLAGGTTVAFGLYGQGEVGYLEMLPMSLWFSSIPVGAASGTLQATMNNIRSVPLVVVQMTTTSVPPGSFVRTGGTCPEPPFEIGALGGCTVQFAFTPQAVGPISGDLHIVASSGTFALFLGGDGLPEVPLFADGFEVIAPARAQ</sequence>
<feature type="chain" id="PRO_5040818233" evidence="1">
    <location>
        <begin position="20"/>
        <end position="250"/>
    </location>
</feature>
<organism evidence="2 3">
    <name type="scientific">Tahibacter soli</name>
    <dbReference type="NCBI Taxonomy" id="2983605"/>
    <lineage>
        <taxon>Bacteria</taxon>
        <taxon>Pseudomonadati</taxon>
        <taxon>Pseudomonadota</taxon>
        <taxon>Gammaproteobacteria</taxon>
        <taxon>Lysobacterales</taxon>
        <taxon>Rhodanobacteraceae</taxon>
        <taxon>Tahibacter</taxon>
    </lineage>
</organism>
<evidence type="ECO:0000313" key="2">
    <source>
        <dbReference type="EMBL" id="MDC8014409.1"/>
    </source>
</evidence>
<evidence type="ECO:0000313" key="3">
    <source>
        <dbReference type="Proteomes" id="UP001139971"/>
    </source>
</evidence>
<feature type="signal peptide" evidence="1">
    <location>
        <begin position="1"/>
        <end position="19"/>
    </location>
</feature>
<dbReference type="AlphaFoldDB" id="A0A9X3YLA3"/>
<proteinExistence type="predicted"/>
<dbReference type="InterPro" id="IPR013783">
    <property type="entry name" value="Ig-like_fold"/>
</dbReference>
<dbReference type="Gene3D" id="2.60.40.10">
    <property type="entry name" value="Immunoglobulins"/>
    <property type="match status" value="2"/>
</dbReference>